<name>A0A6M3ZRA7_9BURK</name>
<evidence type="ECO:0000313" key="3">
    <source>
        <dbReference type="Proteomes" id="UP000501648"/>
    </source>
</evidence>
<dbReference type="RefSeq" id="WP_017454669.1">
    <property type="nucleotide sequence ID" value="NZ_CP008956.1"/>
</dbReference>
<gene>
    <name evidence="2" type="ORF">C798_12950</name>
</gene>
<organism evidence="2 3">
    <name type="scientific">Herbaspirillum rubrisubalbicans Os34</name>
    <dbReference type="NCBI Taxonomy" id="1235827"/>
    <lineage>
        <taxon>Bacteria</taxon>
        <taxon>Pseudomonadati</taxon>
        <taxon>Pseudomonadota</taxon>
        <taxon>Betaproteobacteria</taxon>
        <taxon>Burkholderiales</taxon>
        <taxon>Oxalobacteraceae</taxon>
        <taxon>Herbaspirillum</taxon>
    </lineage>
</organism>
<evidence type="ECO:0000313" key="2">
    <source>
        <dbReference type="EMBL" id="QJQ01108.1"/>
    </source>
</evidence>
<dbReference type="EMBL" id="CP008956">
    <property type="protein sequence ID" value="QJQ01108.1"/>
    <property type="molecule type" value="Genomic_DNA"/>
</dbReference>
<evidence type="ECO:0000259" key="1">
    <source>
        <dbReference type="Pfam" id="PF23343"/>
    </source>
</evidence>
<reference evidence="2 3" key="1">
    <citation type="journal article" date="2012" name="J. Bacteriol.">
        <title>Genome sequence of the pathogenic Herbaspirillum seropedicae strain Os34, isolated from rice roots.</title>
        <authorList>
            <person name="Ye W."/>
            <person name="Ye S."/>
            <person name="Liu J."/>
            <person name="Chang S."/>
            <person name="Chen M."/>
            <person name="Zhu B."/>
            <person name="Guo L."/>
            <person name="An Q."/>
        </authorList>
    </citation>
    <scope>NUCLEOTIDE SEQUENCE [LARGE SCALE GENOMIC DNA]</scope>
    <source>
        <strain evidence="2 3">Os34</strain>
    </source>
</reference>
<proteinExistence type="predicted"/>
<protein>
    <recommendedName>
        <fullName evidence="1">Replication-associated protein ORF2/G2P domain-containing protein</fullName>
    </recommendedName>
</protein>
<dbReference type="InterPro" id="IPR056906">
    <property type="entry name" value="ORF2/G2P_dom"/>
</dbReference>
<dbReference type="AlphaFoldDB" id="A0A6M3ZRA7"/>
<dbReference type="Proteomes" id="UP000501648">
    <property type="component" value="Chromosome"/>
</dbReference>
<accession>A0A6M3ZRA7</accession>
<dbReference type="Pfam" id="PF23343">
    <property type="entry name" value="REP_ORF2-G2P"/>
    <property type="match status" value="1"/>
</dbReference>
<feature type="domain" description="Replication-associated protein ORF2/G2P" evidence="1">
    <location>
        <begin position="109"/>
        <end position="220"/>
    </location>
</feature>
<sequence>MSASYTPDFDLSNVSFDACNEFEQKSPGWSDEGIRNTWNDRYVARKVTYPDGQMEVTVCREKHFKGPAPIIGKRTKRGESENRERNEAVAARNAKKNVRERCKSIGADRMITLTYRDNMVDREKALKDWDKFRRRVGKCVDFHYVAVIEEQQRGALHFHVAVRGRQCYQLLRSIWSSIVGVDEQGRSMSNIDVRNPSKFGFGKDGIHKLASYIAKYCGKQMECRDFDQKRYFASRGIPKPDVQSWALASTNSLGAVQTAFVIAGTGLLDGAQFWYNKALDVIWIATAPYQGMGTLETVPF</sequence>